<dbReference type="EMBL" id="FNBU01000026">
    <property type="protein sequence ID" value="SDF75125.1"/>
    <property type="molecule type" value="Genomic_DNA"/>
</dbReference>
<evidence type="ECO:0000313" key="4">
    <source>
        <dbReference type="Proteomes" id="UP000243333"/>
    </source>
</evidence>
<name>A0A1G7NM09_9FIRM</name>
<keyword evidence="4" id="KW-1185">Reference proteome</keyword>
<dbReference type="RefSeq" id="WP_093691591.1">
    <property type="nucleotide sequence ID" value="NZ_FNBU01000026.1"/>
</dbReference>
<dbReference type="SMART" id="SM00471">
    <property type="entry name" value="HDc"/>
    <property type="match status" value="1"/>
</dbReference>
<dbReference type="InterPro" id="IPR003607">
    <property type="entry name" value="HD/PDEase_dom"/>
</dbReference>
<dbReference type="Pfam" id="PF13487">
    <property type="entry name" value="HD_5"/>
    <property type="match status" value="1"/>
</dbReference>
<dbReference type="SUPFAM" id="SSF109604">
    <property type="entry name" value="HD-domain/PDEase-like"/>
    <property type="match status" value="1"/>
</dbReference>
<evidence type="ECO:0000256" key="1">
    <source>
        <dbReference type="SAM" id="Phobius"/>
    </source>
</evidence>
<keyword evidence="1" id="KW-0472">Membrane</keyword>
<feature type="domain" description="HD-GYP" evidence="2">
    <location>
        <begin position="183"/>
        <end position="373"/>
    </location>
</feature>
<gene>
    <name evidence="3" type="ORF">SAMN05660235_02630</name>
</gene>
<dbReference type="AlphaFoldDB" id="A0A1G7NM09"/>
<protein>
    <submittedName>
        <fullName evidence="3">HDIG domain-containing protein</fullName>
    </submittedName>
</protein>
<dbReference type="STRING" id="1123285.SAMN05660235_02630"/>
<dbReference type="InterPro" id="IPR006675">
    <property type="entry name" value="HDIG_dom"/>
</dbReference>
<dbReference type="InterPro" id="IPR037522">
    <property type="entry name" value="HD_GYP_dom"/>
</dbReference>
<dbReference type="CDD" id="cd00077">
    <property type="entry name" value="HDc"/>
    <property type="match status" value="1"/>
</dbReference>
<evidence type="ECO:0000259" key="2">
    <source>
        <dbReference type="PROSITE" id="PS51832"/>
    </source>
</evidence>
<dbReference type="NCBIfam" id="TIGR00277">
    <property type="entry name" value="HDIG"/>
    <property type="match status" value="1"/>
</dbReference>
<dbReference type="OrthoDB" id="9804747at2"/>
<dbReference type="Proteomes" id="UP000243333">
    <property type="component" value="Unassembled WGS sequence"/>
</dbReference>
<sequence length="373" mass="41040">MLMRLHRPLLFFVVIFAVANVFHVVVAVTAGDAISSTSYLLSTGALLIITLYVVHTQSELGQAQKKIAVYRELWTRLPFAALITKQGQPELVNDSFTQLCLPDGGDAVKCHNSDLLCPFTECLVEKALAMGETQVREERLDDAKGDSKFVRRYAIPVVLGKQCHYAAEIVLNLTPQSLMAANREQDYRQMLTILVNMFEMKDPYGQGHSQTVCNLAQELGAALNLTPEDMEVLATAAILHDIGKIVIPANILSKMEPLTGDDYAIIRRHPIVGADIVEGIAAFQAAAPIIRHHHERYDGQGYPDGLCGEEIPLGSRILSVVDAFDAMTVGRTYRGKADVNTAIDNIIREKGRQFDPVVVDAFTALVKTGRNQK</sequence>
<accession>A0A1G7NM09</accession>
<proteinExistence type="predicted"/>
<dbReference type="Gene3D" id="1.10.3210.10">
    <property type="entry name" value="Hypothetical protein af1432"/>
    <property type="match status" value="1"/>
</dbReference>
<evidence type="ECO:0000313" key="3">
    <source>
        <dbReference type="EMBL" id="SDF75125.1"/>
    </source>
</evidence>
<keyword evidence="1" id="KW-0812">Transmembrane</keyword>
<dbReference type="PANTHER" id="PTHR43155">
    <property type="entry name" value="CYCLIC DI-GMP PHOSPHODIESTERASE PA4108-RELATED"/>
    <property type="match status" value="1"/>
</dbReference>
<organism evidence="3 4">
    <name type="scientific">Sporolituus thermophilus DSM 23256</name>
    <dbReference type="NCBI Taxonomy" id="1123285"/>
    <lineage>
        <taxon>Bacteria</taxon>
        <taxon>Bacillati</taxon>
        <taxon>Bacillota</taxon>
        <taxon>Negativicutes</taxon>
        <taxon>Selenomonadales</taxon>
        <taxon>Sporomusaceae</taxon>
        <taxon>Sporolituus</taxon>
    </lineage>
</organism>
<reference evidence="4" key="1">
    <citation type="submission" date="2016-10" db="EMBL/GenBank/DDBJ databases">
        <authorList>
            <person name="Varghese N."/>
            <person name="Submissions S."/>
        </authorList>
    </citation>
    <scope>NUCLEOTIDE SEQUENCE [LARGE SCALE GENOMIC DNA]</scope>
    <source>
        <strain evidence="4">DSM 23256</strain>
    </source>
</reference>
<dbReference type="PROSITE" id="PS51832">
    <property type="entry name" value="HD_GYP"/>
    <property type="match status" value="1"/>
</dbReference>
<feature type="transmembrane region" description="Helical" evidence="1">
    <location>
        <begin position="37"/>
        <end position="55"/>
    </location>
</feature>
<keyword evidence="1" id="KW-1133">Transmembrane helix</keyword>